<protein>
    <submittedName>
        <fullName evidence="1">Uncharacterized protein</fullName>
    </submittedName>
</protein>
<accession>A0A098BMS5</accession>
<sequence>MGLDRDLLCACRTYTHRRVVVMYTQVKSHFYPVTTRAYGCLNRYTEFVLNKHIGRRRVAFADGQRDTRGISSCHETIVP</sequence>
<dbReference type="Proteomes" id="UP000042997">
    <property type="component" value="Unassembled WGS sequence"/>
</dbReference>
<name>A0A098BMS5_9NOCA</name>
<dbReference type="AlphaFoldDB" id="A0A098BMS5"/>
<organism evidence="1 2">
    <name type="scientific">Rhodococcus ruber</name>
    <dbReference type="NCBI Taxonomy" id="1830"/>
    <lineage>
        <taxon>Bacteria</taxon>
        <taxon>Bacillati</taxon>
        <taxon>Actinomycetota</taxon>
        <taxon>Actinomycetes</taxon>
        <taxon>Mycobacteriales</taxon>
        <taxon>Nocardiaceae</taxon>
        <taxon>Rhodococcus</taxon>
    </lineage>
</organism>
<proteinExistence type="predicted"/>
<dbReference type="EMBL" id="CCSD01000056">
    <property type="protein sequence ID" value="CDZ89021.1"/>
    <property type="molecule type" value="Genomic_DNA"/>
</dbReference>
<evidence type="ECO:0000313" key="1">
    <source>
        <dbReference type="EMBL" id="CDZ89021.1"/>
    </source>
</evidence>
<reference evidence="1 2" key="1">
    <citation type="journal article" date="2014" name="Genome Announc.">
        <title>Draft Genome Sequence of Propane- and Butane-Oxidizing Actinobacterium Rhodococcus ruber IEGM 231.</title>
        <authorList>
            <person name="Ivshina I.B."/>
            <person name="Kuyukina M.S."/>
            <person name="Krivoruchko A.V."/>
            <person name="Barbe V."/>
            <person name="Fischer C."/>
        </authorList>
    </citation>
    <scope>NUCLEOTIDE SEQUENCE [LARGE SCALE GENOMIC DNA]</scope>
</reference>
<gene>
    <name evidence="1" type="ORF">RHRU231_450188</name>
</gene>
<evidence type="ECO:0000313" key="2">
    <source>
        <dbReference type="Proteomes" id="UP000042997"/>
    </source>
</evidence>